<dbReference type="Pfam" id="PF01398">
    <property type="entry name" value="JAB"/>
    <property type="match status" value="1"/>
</dbReference>
<dbReference type="GO" id="GO:0061578">
    <property type="term" value="F:K63-linked deubiquitinase activity"/>
    <property type="evidence" value="ECO:0007669"/>
    <property type="project" value="InterPro"/>
</dbReference>
<dbReference type="GeneID" id="75577350"/>
<dbReference type="CDD" id="cd08066">
    <property type="entry name" value="MPN_AMSH_like"/>
    <property type="match status" value="1"/>
</dbReference>
<evidence type="ECO:0000313" key="10">
    <source>
        <dbReference type="EMBL" id="KAH9587488.1"/>
    </source>
</evidence>
<dbReference type="Gene3D" id="3.40.140.10">
    <property type="entry name" value="Cytidine Deaminase, domain 2"/>
    <property type="match status" value="1"/>
</dbReference>
<dbReference type="InterPro" id="IPR015063">
    <property type="entry name" value="USP8_dimer"/>
</dbReference>
<keyword evidence="8" id="KW-0482">Metalloprotease</keyword>
<reference evidence="10" key="4">
    <citation type="journal article" date="2022" name="PLoS Pathog.">
        <title>Chromosome-level genome of Schistosoma haematobium underpins genome-wide explorations of molecular variation.</title>
        <authorList>
            <person name="Stroehlein A.J."/>
            <person name="Korhonen P.K."/>
            <person name="Lee V.V."/>
            <person name="Ralph S.A."/>
            <person name="Mentink-Kane M."/>
            <person name="You H."/>
            <person name="McManus D.P."/>
            <person name="Tchuente L.T."/>
            <person name="Stothard J.R."/>
            <person name="Kaur P."/>
            <person name="Dudchenko O."/>
            <person name="Aiden E.L."/>
            <person name="Yang B."/>
            <person name="Yang H."/>
            <person name="Emery A.M."/>
            <person name="Webster B.L."/>
            <person name="Brindley P.J."/>
            <person name="Rollinson D."/>
            <person name="Chang B.C.H."/>
            <person name="Gasser R.B."/>
            <person name="Young N.D."/>
        </authorList>
    </citation>
    <scope>NUCLEOTIDE SEQUENCE</scope>
</reference>
<dbReference type="EMBL" id="AMPZ03000003">
    <property type="protein sequence ID" value="KAH9587488.1"/>
    <property type="molecule type" value="Genomic_DNA"/>
</dbReference>
<dbReference type="GO" id="GO:0046872">
    <property type="term" value="F:metal ion binding"/>
    <property type="evidence" value="ECO:0007669"/>
    <property type="project" value="UniProtKB-KW"/>
</dbReference>
<dbReference type="CTD" id="75577350"/>
<reference evidence="11" key="1">
    <citation type="journal article" date="2012" name="Nat. Genet.">
        <title>Whole-genome sequence of Schistosoma haematobium.</title>
        <authorList>
            <person name="Young N.D."/>
            <person name="Jex A.R."/>
            <person name="Li B."/>
            <person name="Liu S."/>
            <person name="Yang L."/>
            <person name="Xiong Z."/>
            <person name="Li Y."/>
            <person name="Cantacessi C."/>
            <person name="Hall R.S."/>
            <person name="Xu X."/>
            <person name="Chen F."/>
            <person name="Wu X."/>
            <person name="Zerlotini A."/>
            <person name="Oliveira G."/>
            <person name="Hofmann A."/>
            <person name="Zhang G."/>
            <person name="Fang X."/>
            <person name="Kang Y."/>
            <person name="Campbell B.E."/>
            <person name="Loukas A."/>
            <person name="Ranganathan S."/>
            <person name="Rollinson D."/>
            <person name="Rinaldi G."/>
            <person name="Brindley P.J."/>
            <person name="Yang H."/>
            <person name="Wang J."/>
            <person name="Wang J."/>
            <person name="Gasser R.B."/>
        </authorList>
    </citation>
    <scope>NUCLEOTIDE SEQUENCE [LARGE SCALE GENOMIC DNA]</scope>
</reference>
<evidence type="ECO:0000256" key="5">
    <source>
        <dbReference type="ARBA" id="ARBA00022786"/>
    </source>
</evidence>
<proteinExistence type="inferred from homology"/>
<dbReference type="Pfam" id="PF08969">
    <property type="entry name" value="USP8_dimer"/>
    <property type="match status" value="1"/>
</dbReference>
<dbReference type="SMART" id="SM00232">
    <property type="entry name" value="JAB_MPN"/>
    <property type="match status" value="1"/>
</dbReference>
<evidence type="ECO:0000256" key="4">
    <source>
        <dbReference type="ARBA" id="ARBA00022723"/>
    </source>
</evidence>
<keyword evidence="6" id="KW-0378">Hydrolase</keyword>
<accession>A0A094ZKZ2</accession>
<evidence type="ECO:0000313" key="11">
    <source>
        <dbReference type="EMBL" id="KGB34657.1"/>
    </source>
</evidence>
<keyword evidence="3" id="KW-0645">Protease</keyword>
<dbReference type="InterPro" id="IPR044098">
    <property type="entry name" value="STAMBP/STALP-like_MPN"/>
</dbReference>
<dbReference type="InterPro" id="IPR037518">
    <property type="entry name" value="MPN"/>
</dbReference>
<organism evidence="11">
    <name type="scientific">Schistosoma haematobium</name>
    <name type="common">Blood fluke</name>
    <dbReference type="NCBI Taxonomy" id="6185"/>
    <lineage>
        <taxon>Eukaryota</taxon>
        <taxon>Metazoa</taxon>
        <taxon>Spiralia</taxon>
        <taxon>Lophotrochozoa</taxon>
        <taxon>Platyhelminthes</taxon>
        <taxon>Trematoda</taxon>
        <taxon>Digenea</taxon>
        <taxon>Strigeidida</taxon>
        <taxon>Schistosomatoidea</taxon>
        <taxon>Schistosomatidae</taxon>
        <taxon>Schistosoma</taxon>
    </lineage>
</organism>
<reference evidence="10" key="3">
    <citation type="submission" date="2021-06" db="EMBL/GenBank/DDBJ databases">
        <title>Chromosome-level genome assembly for S. haematobium.</title>
        <authorList>
            <person name="Stroehlein A.J."/>
        </authorList>
    </citation>
    <scope>NUCLEOTIDE SEQUENCE</scope>
</reference>
<protein>
    <submittedName>
        <fullName evidence="11">STAM-binding protein</fullName>
    </submittedName>
</protein>
<dbReference type="PANTHER" id="PTHR12947:SF13">
    <property type="entry name" value="FI19924P1"/>
    <property type="match status" value="1"/>
</dbReference>
<evidence type="ECO:0000256" key="8">
    <source>
        <dbReference type="ARBA" id="ARBA00023049"/>
    </source>
</evidence>
<comment type="similarity">
    <text evidence="2">Belongs to the peptidase M67C family.</text>
</comment>
<reference evidence="10" key="2">
    <citation type="journal article" date="2019" name="Gigascience">
        <title>High-quality Schistosoma haematobium genome achieved by single-molecule and long-range sequencing.</title>
        <authorList>
            <person name="Stroehlein A.J."/>
            <person name="Korhonen P.K."/>
            <person name="Chong T.M."/>
            <person name="Lim Y.L."/>
            <person name="Chan K.G."/>
            <person name="Webster B."/>
            <person name="Rollinson D."/>
            <person name="Brindley P.J."/>
            <person name="Gasser R.B."/>
            <person name="Young N.D."/>
        </authorList>
    </citation>
    <scope>NUCLEOTIDE SEQUENCE</scope>
</reference>
<dbReference type="SUPFAM" id="SSF102712">
    <property type="entry name" value="JAB1/MPN domain"/>
    <property type="match status" value="1"/>
</dbReference>
<dbReference type="Gene3D" id="1.20.58.80">
    <property type="entry name" value="Phosphotransferase system, lactose/cellobiose-type IIA subunit"/>
    <property type="match status" value="1"/>
</dbReference>
<comment type="cofactor">
    <cofactor evidence="1">
        <name>Zn(2+)</name>
        <dbReference type="ChEBI" id="CHEBI:29105"/>
    </cofactor>
</comment>
<name>A0A094ZKZ2_SCHHA</name>
<dbReference type="MEROPS" id="M67.A09"/>
<dbReference type="RefSeq" id="XP_051069194.1">
    <property type="nucleotide sequence ID" value="XM_051213235.1"/>
</dbReference>
<evidence type="ECO:0000256" key="6">
    <source>
        <dbReference type="ARBA" id="ARBA00022801"/>
    </source>
</evidence>
<evidence type="ECO:0000256" key="3">
    <source>
        <dbReference type="ARBA" id="ARBA00022670"/>
    </source>
</evidence>
<feature type="domain" description="MPN" evidence="9">
    <location>
        <begin position="197"/>
        <end position="326"/>
    </location>
</feature>
<dbReference type="PROSITE" id="PS50249">
    <property type="entry name" value="MPN"/>
    <property type="match status" value="1"/>
</dbReference>
<evidence type="ECO:0000313" key="12">
    <source>
        <dbReference type="Proteomes" id="UP000471633"/>
    </source>
</evidence>
<evidence type="ECO:0000256" key="1">
    <source>
        <dbReference type="ARBA" id="ARBA00001947"/>
    </source>
</evidence>
<dbReference type="GO" id="GO:0006508">
    <property type="term" value="P:proteolysis"/>
    <property type="evidence" value="ECO:0007669"/>
    <property type="project" value="UniProtKB-KW"/>
</dbReference>
<dbReference type="OrthoDB" id="3640at2759"/>
<dbReference type="GO" id="GO:0140492">
    <property type="term" value="F:metal-dependent deubiquitinase activity"/>
    <property type="evidence" value="ECO:0007669"/>
    <property type="project" value="InterPro"/>
</dbReference>
<keyword evidence="12" id="KW-1185">Reference proteome</keyword>
<dbReference type="Proteomes" id="UP000471633">
    <property type="component" value="Unassembled WGS sequence"/>
</dbReference>
<dbReference type="KEGG" id="shx:MS3_00005207"/>
<dbReference type="PANTHER" id="PTHR12947">
    <property type="entry name" value="AMSH-LIKE PROTEASE"/>
    <property type="match status" value="1"/>
</dbReference>
<evidence type="ECO:0000256" key="7">
    <source>
        <dbReference type="ARBA" id="ARBA00022833"/>
    </source>
</evidence>
<dbReference type="InterPro" id="IPR000555">
    <property type="entry name" value="JAMM/MPN+_dom"/>
</dbReference>
<sequence>MNQTPQERLDALLKSAEDFTIIQNIDISHYARFIRSMFRLSVQFSEAGQKERAYILSIRAVLCIRELPNHNGYQRLDPRVQNELKSLGKLLPKSAEFLKDDLKKKYTEEYELYKKSLSITEWKVNTNGPVVPFLDHSSKPYDDYPVDPNSYRLSLSNLSSVNGTLYPAFNKAFNYTLDELPKSLFSNYAGNYGLTKTYLSRHLISDFLNLASKNTKGNRETCGTLCGKLISGNFYITNLLIPKQSGTPDSCVTYKEEEIFEYLDRRQLITLGWIHTHPTQTAFLSAVDLHCQLSYQTMLPEAIAIVCAPKFDDIKCFSLTPDHGISFLSKCKKTGFHPHATDLPLYEQSQHVIFDDTVEHSSDDLR</sequence>
<dbReference type="AlphaFoldDB" id="A0A094ZKZ2"/>
<keyword evidence="7" id="KW-0862">Zinc</keyword>
<keyword evidence="5" id="KW-0833">Ubl conjugation pathway</keyword>
<dbReference type="EMBL" id="KL250625">
    <property type="protein sequence ID" value="KGB34657.1"/>
    <property type="molecule type" value="Genomic_DNA"/>
</dbReference>
<evidence type="ECO:0000259" key="9">
    <source>
        <dbReference type="PROSITE" id="PS50249"/>
    </source>
</evidence>
<dbReference type="STRING" id="6185.A0A094ZKZ2"/>
<keyword evidence="4" id="KW-0479">Metal-binding</keyword>
<evidence type="ECO:0000256" key="2">
    <source>
        <dbReference type="ARBA" id="ARBA00010981"/>
    </source>
</evidence>
<gene>
    <name evidence="10" type="ORF">MS3_00005207</name>
    <name evidence="11" type="ORF">MS3_02879</name>
</gene>
<dbReference type="GO" id="GO:0070536">
    <property type="term" value="P:protein K63-linked deubiquitination"/>
    <property type="evidence" value="ECO:0007669"/>
    <property type="project" value="InterPro"/>
</dbReference>